<gene>
    <name evidence="1" type="ORF">FNA46_07765</name>
</gene>
<dbReference type="RefSeq" id="WP_143124608.1">
    <property type="nucleotide sequence ID" value="NZ_VJMG01000017.1"/>
</dbReference>
<sequence>MSAVFPIEDDPRYRIITASAGQTAFAVAFPFQSAGDVKAFEEDAGEWVEIDDAGYTVTGAGNPSGGTLTFTAGRTGGERILILGLAVLERLTSIVLNGRFSSRATDDELDRNRLIQQELKREIDRAVKASYGETAPTIDLSVPDGSVLIKNGLRLEAGPSSDQISAAQGYAEDAIAAAADALAAANQALAAAAAAAASAASIALPSPAGAGNAGKVLQSSGSAWILDVLAIAQVSGLADALAAKLALAGGVMTGNLAIHKATAQIRLALANGTLPWDIRYDSTTLSFYYNNTQVLRIGQDGNINATVLGDWLSTILGNKAATSQLFGVGQTWQDVTASRAAATWYQNSGSRSIDVCISSASSGGTTRVKCGASIGSAAPVGITGAAGNYSTTVTFAVPPGGYYGLDGPASISLWSEMK</sequence>
<proteinExistence type="predicted"/>
<organism evidence="1 2">
    <name type="scientific">Rhizobium straminoryzae</name>
    <dbReference type="NCBI Taxonomy" id="1387186"/>
    <lineage>
        <taxon>Bacteria</taxon>
        <taxon>Pseudomonadati</taxon>
        <taxon>Pseudomonadota</taxon>
        <taxon>Alphaproteobacteria</taxon>
        <taxon>Hyphomicrobiales</taxon>
        <taxon>Rhizobiaceae</taxon>
        <taxon>Rhizobium/Agrobacterium group</taxon>
        <taxon>Rhizobium</taxon>
    </lineage>
</organism>
<accession>A0A549TCY8</accession>
<reference evidence="1 2" key="1">
    <citation type="submission" date="2019-07" db="EMBL/GenBank/DDBJ databases">
        <title>Ln-dependent methylotrophs.</title>
        <authorList>
            <person name="Tani A."/>
        </authorList>
    </citation>
    <scope>NUCLEOTIDE SEQUENCE [LARGE SCALE GENOMIC DNA]</scope>
    <source>
        <strain evidence="1 2">SM12</strain>
    </source>
</reference>
<dbReference type="EMBL" id="VJMG01000017">
    <property type="protein sequence ID" value="TRL39823.1"/>
    <property type="molecule type" value="Genomic_DNA"/>
</dbReference>
<keyword evidence="2" id="KW-1185">Reference proteome</keyword>
<evidence type="ECO:0000313" key="1">
    <source>
        <dbReference type="EMBL" id="TRL39823.1"/>
    </source>
</evidence>
<protein>
    <recommendedName>
        <fullName evidence="3">Tail fiber protein</fullName>
    </recommendedName>
</protein>
<evidence type="ECO:0008006" key="3">
    <source>
        <dbReference type="Google" id="ProtNLM"/>
    </source>
</evidence>
<dbReference type="Proteomes" id="UP000316801">
    <property type="component" value="Unassembled WGS sequence"/>
</dbReference>
<comment type="caution">
    <text evidence="1">The sequence shown here is derived from an EMBL/GenBank/DDBJ whole genome shotgun (WGS) entry which is preliminary data.</text>
</comment>
<name>A0A549TCY8_9HYPH</name>
<evidence type="ECO:0000313" key="2">
    <source>
        <dbReference type="Proteomes" id="UP000316801"/>
    </source>
</evidence>
<dbReference type="AlphaFoldDB" id="A0A549TCY8"/>